<dbReference type="AlphaFoldDB" id="A0A9D2MH98"/>
<feature type="domain" description="Glycoside hydrolase family 5" evidence="5">
    <location>
        <begin position="114"/>
        <end position="368"/>
    </location>
</feature>
<comment type="caution">
    <text evidence="6">The sequence shown here is derived from an EMBL/GenBank/DDBJ whole genome shotgun (WGS) entry which is preliminary data.</text>
</comment>
<reference evidence="6" key="2">
    <citation type="submission" date="2021-04" db="EMBL/GenBank/DDBJ databases">
        <authorList>
            <person name="Gilroy R."/>
        </authorList>
    </citation>
    <scope>NUCLEOTIDE SEQUENCE</scope>
    <source>
        <strain evidence="6">CHK188-16595</strain>
    </source>
</reference>
<evidence type="ECO:0000259" key="5">
    <source>
        <dbReference type="Pfam" id="PF00150"/>
    </source>
</evidence>
<dbReference type="GO" id="GO:0008422">
    <property type="term" value="F:beta-glucosidase activity"/>
    <property type="evidence" value="ECO:0007669"/>
    <property type="project" value="TreeGrafter"/>
</dbReference>
<feature type="chain" id="PRO_5038427019" evidence="4">
    <location>
        <begin position="24"/>
        <end position="420"/>
    </location>
</feature>
<dbReference type="PANTHER" id="PTHR31297">
    <property type="entry name" value="GLUCAN ENDO-1,6-BETA-GLUCOSIDASE B"/>
    <property type="match status" value="1"/>
</dbReference>
<sequence>MKRNAVRIMILYLAVVFAFCGCASSPEKPVYELSRYAENNDLLGGMLRVENGVLVDENGNEIVLHGVNLGNWLLIETWMSWIENYSDEWGYYDTIEVLSERFGAEKTAELINTYENNFIRETDIEQIEKLGFNCVRVPFWYRNFMTENGEWLTENPDDNPGFRQIDRLIELCRERNIYIILDMHGAPGGQSMNHSTGKAGRNELYTDNTCMDTCVELWKGIAERYKDEEVIAAYDLLNEPQNNGGYEGENAWQAESDEAVEKTNSAYDTLYKAVRETGDNHIISFEGIWSADVLPDPEENGYTNMLYQMHLYDTKASDIRSRVREMVKMRKKWGVAVFVGEYNNGEYEAYADMLYKDNGISTAKWTYKTFNAGEQWGIFNKDTERIDIKTASYEEILDFLQNELFTDSFTFNAEEMAAIY</sequence>
<dbReference type="PROSITE" id="PS51257">
    <property type="entry name" value="PROKAR_LIPOPROTEIN"/>
    <property type="match status" value="1"/>
</dbReference>
<dbReference type="EMBL" id="DWXN01000005">
    <property type="protein sequence ID" value="HJB74542.1"/>
    <property type="molecule type" value="Genomic_DNA"/>
</dbReference>
<feature type="signal peptide" evidence="4">
    <location>
        <begin position="1"/>
        <end position="23"/>
    </location>
</feature>
<dbReference type="InterPro" id="IPR001547">
    <property type="entry name" value="Glyco_hydro_5"/>
</dbReference>
<evidence type="ECO:0000256" key="4">
    <source>
        <dbReference type="SAM" id="SignalP"/>
    </source>
</evidence>
<keyword evidence="2 3" id="KW-0326">Glycosidase</keyword>
<dbReference type="Proteomes" id="UP000823877">
    <property type="component" value="Unassembled WGS sequence"/>
</dbReference>
<dbReference type="Pfam" id="PF00150">
    <property type="entry name" value="Cellulase"/>
    <property type="match status" value="1"/>
</dbReference>
<gene>
    <name evidence="6" type="ORF">IAA37_02575</name>
</gene>
<comment type="similarity">
    <text evidence="3">Belongs to the glycosyl hydrolase 5 (cellulase A) family.</text>
</comment>
<evidence type="ECO:0000313" key="6">
    <source>
        <dbReference type="EMBL" id="HJB74542.1"/>
    </source>
</evidence>
<keyword evidence="1 3" id="KW-0378">Hydrolase</keyword>
<dbReference type="GO" id="GO:0005576">
    <property type="term" value="C:extracellular region"/>
    <property type="evidence" value="ECO:0007669"/>
    <property type="project" value="TreeGrafter"/>
</dbReference>
<evidence type="ECO:0000256" key="2">
    <source>
        <dbReference type="ARBA" id="ARBA00023295"/>
    </source>
</evidence>
<evidence type="ECO:0000256" key="1">
    <source>
        <dbReference type="ARBA" id="ARBA00022801"/>
    </source>
</evidence>
<accession>A0A9D2MH98</accession>
<organism evidence="6 7">
    <name type="scientific">Candidatus Eubacterium faecale</name>
    <dbReference type="NCBI Taxonomy" id="2838568"/>
    <lineage>
        <taxon>Bacteria</taxon>
        <taxon>Bacillati</taxon>
        <taxon>Bacillota</taxon>
        <taxon>Clostridia</taxon>
        <taxon>Eubacteriales</taxon>
        <taxon>Eubacteriaceae</taxon>
        <taxon>Eubacterium</taxon>
    </lineage>
</organism>
<evidence type="ECO:0000256" key="3">
    <source>
        <dbReference type="RuleBase" id="RU361153"/>
    </source>
</evidence>
<keyword evidence="4" id="KW-0732">Signal</keyword>
<proteinExistence type="inferred from homology"/>
<name>A0A9D2MH98_9FIRM</name>
<protein>
    <submittedName>
        <fullName evidence="6">Glycoside hydrolase family 5 protein</fullName>
    </submittedName>
</protein>
<dbReference type="SUPFAM" id="SSF51445">
    <property type="entry name" value="(Trans)glycosidases"/>
    <property type="match status" value="1"/>
</dbReference>
<dbReference type="GO" id="GO:0009251">
    <property type="term" value="P:glucan catabolic process"/>
    <property type="evidence" value="ECO:0007669"/>
    <property type="project" value="TreeGrafter"/>
</dbReference>
<dbReference type="GO" id="GO:0009986">
    <property type="term" value="C:cell surface"/>
    <property type="evidence" value="ECO:0007669"/>
    <property type="project" value="TreeGrafter"/>
</dbReference>
<reference evidence="6" key="1">
    <citation type="journal article" date="2021" name="PeerJ">
        <title>Extensive microbial diversity within the chicken gut microbiome revealed by metagenomics and culture.</title>
        <authorList>
            <person name="Gilroy R."/>
            <person name="Ravi A."/>
            <person name="Getino M."/>
            <person name="Pursley I."/>
            <person name="Horton D.L."/>
            <person name="Alikhan N.F."/>
            <person name="Baker D."/>
            <person name="Gharbi K."/>
            <person name="Hall N."/>
            <person name="Watson M."/>
            <person name="Adriaenssens E.M."/>
            <person name="Foster-Nyarko E."/>
            <person name="Jarju S."/>
            <person name="Secka A."/>
            <person name="Antonio M."/>
            <person name="Oren A."/>
            <person name="Chaudhuri R.R."/>
            <person name="La Ragione R."/>
            <person name="Hildebrand F."/>
            <person name="Pallen M.J."/>
        </authorList>
    </citation>
    <scope>NUCLEOTIDE SEQUENCE</scope>
    <source>
        <strain evidence="6">CHK188-16595</strain>
    </source>
</reference>
<dbReference type="InterPro" id="IPR050386">
    <property type="entry name" value="Glycosyl_hydrolase_5"/>
</dbReference>
<dbReference type="InterPro" id="IPR017853">
    <property type="entry name" value="GH"/>
</dbReference>
<dbReference type="PANTHER" id="PTHR31297:SF13">
    <property type="entry name" value="PUTATIVE-RELATED"/>
    <property type="match status" value="1"/>
</dbReference>
<dbReference type="Gene3D" id="3.20.20.80">
    <property type="entry name" value="Glycosidases"/>
    <property type="match status" value="1"/>
</dbReference>
<evidence type="ECO:0000313" key="7">
    <source>
        <dbReference type="Proteomes" id="UP000823877"/>
    </source>
</evidence>